<protein>
    <recommendedName>
        <fullName evidence="3">DUF2203 domain-containing protein</fullName>
    </recommendedName>
</protein>
<organism evidence="1 2">
    <name type="scientific">Pirellula staleyi (strain ATCC 27377 / DSM 6068 / ICPB 4128)</name>
    <name type="common">Pirella staleyi</name>
    <dbReference type="NCBI Taxonomy" id="530564"/>
    <lineage>
        <taxon>Bacteria</taxon>
        <taxon>Pseudomonadati</taxon>
        <taxon>Planctomycetota</taxon>
        <taxon>Planctomycetia</taxon>
        <taxon>Pirellulales</taxon>
        <taxon>Pirellulaceae</taxon>
        <taxon>Pirellula</taxon>
    </lineage>
</organism>
<dbReference type="HOGENOM" id="CLU_137908_1_0_0"/>
<keyword evidence="2" id="KW-1185">Reference proteome</keyword>
<dbReference type="STRING" id="530564.Psta_2443"/>
<dbReference type="Pfam" id="PF09969">
    <property type="entry name" value="DUF2203"/>
    <property type="match status" value="1"/>
</dbReference>
<dbReference type="AlphaFoldDB" id="D2R4P6"/>
<evidence type="ECO:0008006" key="3">
    <source>
        <dbReference type="Google" id="ProtNLM"/>
    </source>
</evidence>
<evidence type="ECO:0000313" key="1">
    <source>
        <dbReference type="EMBL" id="ADB17112.1"/>
    </source>
</evidence>
<evidence type="ECO:0000313" key="2">
    <source>
        <dbReference type="Proteomes" id="UP000001887"/>
    </source>
</evidence>
<reference evidence="1 2" key="1">
    <citation type="journal article" date="2009" name="Stand. Genomic Sci.">
        <title>Complete genome sequence of Pirellula staleyi type strain (ATCC 27377).</title>
        <authorList>
            <person name="Clum A."/>
            <person name="Tindall B.J."/>
            <person name="Sikorski J."/>
            <person name="Ivanova N."/>
            <person name="Mavrommatis K."/>
            <person name="Lucas S."/>
            <person name="Glavina del Rio T."/>
            <person name="Nolan M."/>
            <person name="Chen F."/>
            <person name="Tice H."/>
            <person name="Pitluck S."/>
            <person name="Cheng J.F."/>
            <person name="Chertkov O."/>
            <person name="Brettin T."/>
            <person name="Han C."/>
            <person name="Detter J.C."/>
            <person name="Kuske C."/>
            <person name="Bruce D."/>
            <person name="Goodwin L."/>
            <person name="Ovchinikova G."/>
            <person name="Pati A."/>
            <person name="Mikhailova N."/>
            <person name="Chen A."/>
            <person name="Palaniappan K."/>
            <person name="Land M."/>
            <person name="Hauser L."/>
            <person name="Chang Y.J."/>
            <person name="Jeffries C.D."/>
            <person name="Chain P."/>
            <person name="Rohde M."/>
            <person name="Goker M."/>
            <person name="Bristow J."/>
            <person name="Eisen J.A."/>
            <person name="Markowitz V."/>
            <person name="Hugenholtz P."/>
            <person name="Kyrpides N.C."/>
            <person name="Klenk H.P."/>
            <person name="Lapidus A."/>
        </authorList>
    </citation>
    <scope>NUCLEOTIDE SEQUENCE [LARGE SCALE GENOMIC DNA]</scope>
    <source>
        <strain evidence="2">ATCC 27377 / DSM 6068 / ICPB 4128</strain>
    </source>
</reference>
<dbReference type="EMBL" id="CP001848">
    <property type="protein sequence ID" value="ADB17112.1"/>
    <property type="molecule type" value="Genomic_DNA"/>
</dbReference>
<name>D2R4P6_PIRSD</name>
<dbReference type="KEGG" id="psl:Psta_2443"/>
<gene>
    <name evidence="1" type="ordered locus">Psta_2443</name>
</gene>
<proteinExistence type="predicted"/>
<sequence length="155" mass="17161">MVADEVKPQRLFTIEQANSMLPLVRAIATDMANLARELVERRERLAVITAGRTRKTGDVYSEELAQVEAELARDAERLREYVTELEDLGVYPRAAVDGIVDFPAKLDGRAVFLCWKVGDPEVLYFHELDATYSDRTSLTAESLPGGPCTTASGDN</sequence>
<dbReference type="Proteomes" id="UP000001887">
    <property type="component" value="Chromosome"/>
</dbReference>
<dbReference type="PIRSF" id="PIRSF016498">
    <property type="entry name" value="UCP016498"/>
    <property type="match status" value="1"/>
</dbReference>
<dbReference type="InterPro" id="IPR018699">
    <property type="entry name" value="DUF2203"/>
</dbReference>
<accession>D2R4P6</accession>
<dbReference type="eggNOG" id="COG4911">
    <property type="taxonomic scope" value="Bacteria"/>
</dbReference>